<evidence type="ECO:0000259" key="1">
    <source>
        <dbReference type="PROSITE" id="PS50053"/>
    </source>
</evidence>
<dbReference type="Pfam" id="PF13475">
    <property type="entry name" value="DUF4116"/>
    <property type="match status" value="5"/>
</dbReference>
<accession>A0A813GYJ6</accession>
<feature type="non-terminal residue" evidence="2">
    <location>
        <position position="859"/>
    </location>
</feature>
<dbReference type="InterPro" id="IPR025197">
    <property type="entry name" value="DUF4116"/>
</dbReference>
<dbReference type="InterPro" id="IPR000626">
    <property type="entry name" value="Ubiquitin-like_dom"/>
</dbReference>
<dbReference type="Gene3D" id="3.10.20.90">
    <property type="entry name" value="Phosphatidylinositol 3-kinase Catalytic Subunit, Chain A, domain 1"/>
    <property type="match status" value="1"/>
</dbReference>
<dbReference type="Proteomes" id="UP000654075">
    <property type="component" value="Unassembled WGS sequence"/>
</dbReference>
<dbReference type="InterPro" id="IPR051130">
    <property type="entry name" value="Mito_struct-func_regulator"/>
</dbReference>
<dbReference type="AlphaFoldDB" id="A0A813GYJ6"/>
<comment type="caution">
    <text evidence="2">The sequence shown here is derived from an EMBL/GenBank/DDBJ whole genome shotgun (WGS) entry which is preliminary data.</text>
</comment>
<dbReference type="PROSITE" id="PS50053">
    <property type="entry name" value="UBIQUITIN_2"/>
    <property type="match status" value="1"/>
</dbReference>
<dbReference type="PANTHER" id="PTHR43173:SF34">
    <property type="entry name" value="ABC1 ATYPICAL KINASE-LIKE DOMAIN-CONTAINING PROTEIN"/>
    <property type="match status" value="1"/>
</dbReference>
<dbReference type="SUPFAM" id="SSF54236">
    <property type="entry name" value="Ubiquitin-like"/>
    <property type="match status" value="1"/>
</dbReference>
<keyword evidence="3" id="KW-1185">Reference proteome</keyword>
<feature type="domain" description="Ubiquitin-like" evidence="1">
    <location>
        <begin position="4"/>
        <end position="49"/>
    </location>
</feature>
<name>A0A813GYJ6_POLGL</name>
<evidence type="ECO:0000313" key="2">
    <source>
        <dbReference type="EMBL" id="CAE8630349.1"/>
    </source>
</evidence>
<organism evidence="2 3">
    <name type="scientific">Polarella glacialis</name>
    <name type="common">Dinoflagellate</name>
    <dbReference type="NCBI Taxonomy" id="89957"/>
    <lineage>
        <taxon>Eukaryota</taxon>
        <taxon>Sar</taxon>
        <taxon>Alveolata</taxon>
        <taxon>Dinophyceae</taxon>
        <taxon>Suessiales</taxon>
        <taxon>Suessiaceae</taxon>
        <taxon>Polarella</taxon>
    </lineage>
</organism>
<dbReference type="EMBL" id="CAJNNV010029853">
    <property type="protein sequence ID" value="CAE8630349.1"/>
    <property type="molecule type" value="Genomic_DNA"/>
</dbReference>
<protein>
    <recommendedName>
        <fullName evidence="1">Ubiquitin-like domain-containing protein</fullName>
    </recommendedName>
</protein>
<proteinExistence type="predicted"/>
<dbReference type="InterPro" id="IPR029071">
    <property type="entry name" value="Ubiquitin-like_domsf"/>
</dbReference>
<dbReference type="CDD" id="cd17039">
    <property type="entry name" value="Ubl_ubiquitin_like"/>
    <property type="match status" value="1"/>
</dbReference>
<gene>
    <name evidence="2" type="ORF">PGLA1383_LOCUS46716</name>
</gene>
<dbReference type="PANTHER" id="PTHR43173">
    <property type="entry name" value="ABC1 FAMILY PROTEIN"/>
    <property type="match status" value="1"/>
</dbReference>
<sequence>MAKLELRVTNLAGNVCTVLAEASWTVLDVKRSLEESCGVPVDEQRLLGKAPAELSNLAVLSTYAEQEPLELTLVRVPVSPNRDRWLARVQRDGCGLCHAPKTLQADREIVGFAVHRSPQALRFAADELRADREIVTSAVSRNWMALRYAAPGLQADRELVIQALLQDGRALEFAAPVLRADRALVSLAVQQNWPALIHAGDELKVDPDIVALAVQSGMPLARAPEDLHSNRQVLAASFSRDGRSLRLAADEFKEDWQLVAAAVMRSGQALKHAGEVLKNDFGLVMLAIQQDGNALRHASVELRRNRELVSMAVQHPGQGKMDAVDDGIHHDGDLGMQRLGLGHSYSALQYAADSLRSDKDLVLIAVACNGRALQYTSAELRADREVVLAAVRQNWAALRSAAPELRAEREIVSEALRQDSRALRFAAEALQGELGGVAATPRRRRDGRPPAATALRSGLLVRPRPKPVSGLSDYPLTIPFADLAFRIEEAKEQSRMVLVLASDVPAVEAYFSYQMGVVIDCKQLLGEVFIRRRTSMEQAQQELKASLMQALDSHNFCKPLHLRMAGTAFDWHGFCFEGFPAEVFSGTRWTVQEAFVRGLMDESQRMTLELDPARFKDFQTVITSTFDLEGASHLTDKIPFFSELATLVIDPASIDDFVSTSNLTVFGANARGDHDGIMHMAEAIAKMRGKSVEDLIAECGASATKTDAEGPDGQLEPPLKGKRRRWRLRIASAMPSVSDSKKLKLLQLCLSTSRSARNFGVALYNNSAGMLGASPLQYARALPNFDPAEMSRTLWRVHGQQLLLDGLFSTDPHPGNILVCGGDKSGGLGLIDFGQVCELSVQTRVRFARLIVALAAEDD</sequence>
<dbReference type="Pfam" id="PF03109">
    <property type="entry name" value="ABC1"/>
    <property type="match status" value="1"/>
</dbReference>
<dbReference type="InterPro" id="IPR004147">
    <property type="entry name" value="ABC1_dom"/>
</dbReference>
<evidence type="ECO:0000313" key="3">
    <source>
        <dbReference type="Proteomes" id="UP000654075"/>
    </source>
</evidence>
<reference evidence="2" key="1">
    <citation type="submission" date="2021-02" db="EMBL/GenBank/DDBJ databases">
        <authorList>
            <person name="Dougan E. K."/>
            <person name="Rhodes N."/>
            <person name="Thang M."/>
            <person name="Chan C."/>
        </authorList>
    </citation>
    <scope>NUCLEOTIDE SEQUENCE</scope>
</reference>